<evidence type="ECO:0000313" key="2">
    <source>
        <dbReference type="EMBL" id="ROV94396.1"/>
    </source>
</evidence>
<comment type="caution">
    <text evidence="2">The sequence shown here is derived from an EMBL/GenBank/DDBJ whole genome shotgun (WGS) entry which is preliminary data.</text>
</comment>
<evidence type="ECO:0000256" key="1">
    <source>
        <dbReference type="SAM" id="MobiDB-lite"/>
    </source>
</evidence>
<protein>
    <recommendedName>
        <fullName evidence="4">Protein kinase domain-containing protein</fullName>
    </recommendedName>
</protein>
<dbReference type="Pfam" id="PF06176">
    <property type="entry name" value="WaaY"/>
    <property type="match status" value="1"/>
</dbReference>
<dbReference type="EMBL" id="LJZO01000028">
    <property type="protein sequence ID" value="ROV94396.1"/>
    <property type="molecule type" value="Genomic_DNA"/>
</dbReference>
<reference evidence="2 3" key="1">
    <citation type="submission" date="2015-09" db="EMBL/GenBank/DDBJ databases">
        <title>Host preference determinants of Valsa canker pathogens revealed by comparative genomics.</title>
        <authorList>
            <person name="Yin Z."/>
            <person name="Huang L."/>
        </authorList>
    </citation>
    <scope>NUCLEOTIDE SEQUENCE [LARGE SCALE GENOMIC DNA]</scope>
    <source>
        <strain evidence="2 3">YSFL</strain>
    </source>
</reference>
<keyword evidence="3" id="KW-1185">Reference proteome</keyword>
<dbReference type="SUPFAM" id="SSF56112">
    <property type="entry name" value="Protein kinase-like (PK-like)"/>
    <property type="match status" value="1"/>
</dbReference>
<gene>
    <name evidence="2" type="ORF">VSDG_05976</name>
</gene>
<dbReference type="AlphaFoldDB" id="A0A423VTK3"/>
<proteinExistence type="predicted"/>
<name>A0A423VTK3_CYTCH</name>
<dbReference type="OrthoDB" id="2687876at2759"/>
<evidence type="ECO:0008006" key="4">
    <source>
        <dbReference type="Google" id="ProtNLM"/>
    </source>
</evidence>
<organism evidence="2 3">
    <name type="scientific">Cytospora chrysosperma</name>
    <name type="common">Cytospora canker fungus</name>
    <name type="synonym">Sphaeria chrysosperma</name>
    <dbReference type="NCBI Taxonomy" id="252740"/>
    <lineage>
        <taxon>Eukaryota</taxon>
        <taxon>Fungi</taxon>
        <taxon>Dikarya</taxon>
        <taxon>Ascomycota</taxon>
        <taxon>Pezizomycotina</taxon>
        <taxon>Sordariomycetes</taxon>
        <taxon>Sordariomycetidae</taxon>
        <taxon>Diaporthales</taxon>
        <taxon>Cytosporaceae</taxon>
        <taxon>Cytospora</taxon>
    </lineage>
</organism>
<evidence type="ECO:0000313" key="3">
    <source>
        <dbReference type="Proteomes" id="UP000284375"/>
    </source>
</evidence>
<sequence length="328" mass="37504">MEFDPPFDPLLNTFASNAQSSGQEASSPKPPSATSTAMQDGDFGRLLWAPHHHRPDIKPTLRFFVESLRDGSTVKNSIKYLTLHQVKGHGIRYDPSFFTSELFQKSEPFSFPNGNWNHGTVSFFKEEDYDEEGVYYIWAGVVNDAYMSLPVLDPKAIWPEIPVVEYVDLSHPKISLRETTPIGTSDRIRVVTHEDFKDHETKLVMKIWPSPMCNTDGIEREMMAYRACNGKDITPKFLGHVAEEGRIIGMLIEYIEGAHKPSNEEEKELCRQELDRFHRLTGWHRNPMENHKGNFIIKDGSVYIIDLARAYTPEDVASKGSEWLTEKV</sequence>
<dbReference type="InterPro" id="IPR009330">
    <property type="entry name" value="LipoPS_heptP_kinase"/>
</dbReference>
<feature type="region of interest" description="Disordered" evidence="1">
    <location>
        <begin position="1"/>
        <end position="37"/>
    </location>
</feature>
<feature type="compositionally biased region" description="Polar residues" evidence="1">
    <location>
        <begin position="13"/>
        <end position="24"/>
    </location>
</feature>
<accession>A0A423VTK3</accession>
<dbReference type="InterPro" id="IPR011009">
    <property type="entry name" value="Kinase-like_dom_sf"/>
</dbReference>
<dbReference type="Proteomes" id="UP000284375">
    <property type="component" value="Unassembled WGS sequence"/>
</dbReference>